<evidence type="ECO:0000313" key="2">
    <source>
        <dbReference type="Proteomes" id="UP000789901"/>
    </source>
</evidence>
<dbReference type="Proteomes" id="UP000789901">
    <property type="component" value="Unassembled WGS sequence"/>
</dbReference>
<gene>
    <name evidence="1" type="ORF">GMARGA_LOCUS3598</name>
</gene>
<proteinExistence type="predicted"/>
<reference evidence="1 2" key="1">
    <citation type="submission" date="2021-06" db="EMBL/GenBank/DDBJ databases">
        <authorList>
            <person name="Kallberg Y."/>
            <person name="Tangrot J."/>
            <person name="Rosling A."/>
        </authorList>
    </citation>
    <scope>NUCLEOTIDE SEQUENCE [LARGE SCALE GENOMIC DNA]</scope>
    <source>
        <strain evidence="1 2">120-4 pot B 10/14</strain>
    </source>
</reference>
<name>A0ABN7UBV4_GIGMA</name>
<dbReference type="EMBL" id="CAJVQB010001313">
    <property type="protein sequence ID" value="CAG8530506.1"/>
    <property type="molecule type" value="Genomic_DNA"/>
</dbReference>
<sequence>MSKPISEHEYISKSIFEFENIGKPTVKCKNINKDNIRTFEYEYTSETFKHGDSKEMVLEDVKN</sequence>
<keyword evidence="2" id="KW-1185">Reference proteome</keyword>
<accession>A0ABN7UBV4</accession>
<organism evidence="1 2">
    <name type="scientific">Gigaspora margarita</name>
    <dbReference type="NCBI Taxonomy" id="4874"/>
    <lineage>
        <taxon>Eukaryota</taxon>
        <taxon>Fungi</taxon>
        <taxon>Fungi incertae sedis</taxon>
        <taxon>Mucoromycota</taxon>
        <taxon>Glomeromycotina</taxon>
        <taxon>Glomeromycetes</taxon>
        <taxon>Diversisporales</taxon>
        <taxon>Gigasporaceae</taxon>
        <taxon>Gigaspora</taxon>
    </lineage>
</organism>
<evidence type="ECO:0000313" key="1">
    <source>
        <dbReference type="EMBL" id="CAG8530506.1"/>
    </source>
</evidence>
<protein>
    <submittedName>
        <fullName evidence="1">7985_t:CDS:1</fullName>
    </submittedName>
</protein>
<comment type="caution">
    <text evidence="1">The sequence shown here is derived from an EMBL/GenBank/DDBJ whole genome shotgun (WGS) entry which is preliminary data.</text>
</comment>